<keyword evidence="3" id="KW-1185">Reference proteome</keyword>
<evidence type="ECO:0000313" key="2">
    <source>
        <dbReference type="EMBL" id="CAA7054706.1"/>
    </source>
</evidence>
<dbReference type="InterPro" id="IPR026960">
    <property type="entry name" value="RVT-Znf"/>
</dbReference>
<dbReference type="PANTHER" id="PTHR33116:SF78">
    <property type="entry name" value="OS12G0587133 PROTEIN"/>
    <property type="match status" value="1"/>
</dbReference>
<reference evidence="2" key="1">
    <citation type="submission" date="2020-01" db="EMBL/GenBank/DDBJ databases">
        <authorList>
            <person name="Mishra B."/>
        </authorList>
    </citation>
    <scope>NUCLEOTIDE SEQUENCE [LARGE SCALE GENOMIC DNA]</scope>
</reference>
<proteinExistence type="predicted"/>
<feature type="domain" description="Reverse transcriptase zinc-binding" evidence="1">
    <location>
        <begin position="109"/>
        <end position="193"/>
    </location>
</feature>
<name>A0A6D2KRN2_9BRAS</name>
<dbReference type="AlphaFoldDB" id="A0A6D2KRN2"/>
<sequence length="297" mass="33719">MLKLKPLLSTFLKCEVGNGTVAAFWWDSWTTLGPLIDFVGTTGPRMLRLRLDARVADAVQLGNWRLPNARSDAVQALQIHLTTISPPQAGSGEDTYLWRLPSGIYSKNFSSKGTWEQLRVRSLPVSWAKTVWFTEEIPRASFILWLVILRRLPTRDRLLSWGMNVPEECPLCTSHQESHDHLFFECPLSQELWLFFASRISGQSQQPLLPSILDTILLPPISTSAHTTTLMRLLLQVTVYALWRERNARIFTTTNTPIHALKGVVDRTVRDRLLSFPSLDGTPSLLESYFACISYPL</sequence>
<dbReference type="OrthoDB" id="1109840at2759"/>
<evidence type="ECO:0000313" key="3">
    <source>
        <dbReference type="Proteomes" id="UP000467841"/>
    </source>
</evidence>
<dbReference type="Proteomes" id="UP000467841">
    <property type="component" value="Unassembled WGS sequence"/>
</dbReference>
<dbReference type="Pfam" id="PF13966">
    <property type="entry name" value="zf-RVT"/>
    <property type="match status" value="1"/>
</dbReference>
<evidence type="ECO:0000259" key="1">
    <source>
        <dbReference type="Pfam" id="PF13966"/>
    </source>
</evidence>
<accession>A0A6D2KRN2</accession>
<gene>
    <name evidence="2" type="ORF">MERR_LOCUS41942</name>
</gene>
<organism evidence="2 3">
    <name type="scientific">Microthlaspi erraticum</name>
    <dbReference type="NCBI Taxonomy" id="1685480"/>
    <lineage>
        <taxon>Eukaryota</taxon>
        <taxon>Viridiplantae</taxon>
        <taxon>Streptophyta</taxon>
        <taxon>Embryophyta</taxon>
        <taxon>Tracheophyta</taxon>
        <taxon>Spermatophyta</taxon>
        <taxon>Magnoliopsida</taxon>
        <taxon>eudicotyledons</taxon>
        <taxon>Gunneridae</taxon>
        <taxon>Pentapetalae</taxon>
        <taxon>rosids</taxon>
        <taxon>malvids</taxon>
        <taxon>Brassicales</taxon>
        <taxon>Brassicaceae</taxon>
        <taxon>Coluteocarpeae</taxon>
        <taxon>Microthlaspi</taxon>
    </lineage>
</organism>
<comment type="caution">
    <text evidence="2">The sequence shown here is derived from an EMBL/GenBank/DDBJ whole genome shotgun (WGS) entry which is preliminary data.</text>
</comment>
<protein>
    <recommendedName>
        <fullName evidence="1">Reverse transcriptase zinc-binding domain-containing protein</fullName>
    </recommendedName>
</protein>
<dbReference type="PANTHER" id="PTHR33116">
    <property type="entry name" value="REVERSE TRANSCRIPTASE ZINC-BINDING DOMAIN-CONTAINING PROTEIN-RELATED-RELATED"/>
    <property type="match status" value="1"/>
</dbReference>
<dbReference type="EMBL" id="CACVBM020001584">
    <property type="protein sequence ID" value="CAA7054706.1"/>
    <property type="molecule type" value="Genomic_DNA"/>
</dbReference>